<name>F2TX30_SALR5</name>
<dbReference type="KEGG" id="sre:PTSG_00646"/>
<dbReference type="Proteomes" id="UP000007799">
    <property type="component" value="Unassembled WGS sequence"/>
</dbReference>
<dbReference type="InParanoid" id="F2TX30"/>
<proteinExistence type="predicted"/>
<feature type="compositionally biased region" description="Low complexity" evidence="2">
    <location>
        <begin position="103"/>
        <end position="124"/>
    </location>
</feature>
<evidence type="ECO:0000256" key="1">
    <source>
        <dbReference type="SAM" id="Coils"/>
    </source>
</evidence>
<evidence type="ECO:0000256" key="2">
    <source>
        <dbReference type="SAM" id="MobiDB-lite"/>
    </source>
</evidence>
<protein>
    <submittedName>
        <fullName evidence="3">Uncharacterized protein</fullName>
    </submittedName>
</protein>
<organism evidence="4">
    <name type="scientific">Salpingoeca rosetta (strain ATCC 50818 / BSB-021)</name>
    <dbReference type="NCBI Taxonomy" id="946362"/>
    <lineage>
        <taxon>Eukaryota</taxon>
        <taxon>Choanoflagellata</taxon>
        <taxon>Craspedida</taxon>
        <taxon>Salpingoecidae</taxon>
        <taxon>Salpingoeca</taxon>
    </lineage>
</organism>
<sequence length="530" mass="55952">MTKRKLSREDGDDESADAKRSKQGQTEAIHHGHEHDATLAAPPPPPPPPPGVRGPSEAVTSMPGPAQLPSHLPHAARVPPYTPTGQYVDWNHAAYSLPFSEAQQQPQPQQQQQQQQQQVQQQDQAHQRQEQEKGAPRSNNGLASSTSTPAGRKASQSGVSWSGPMTHHLLHLLRGNEFLLVTGKTDNETNIRKRKGWARICEQLLKRFPQAKPWLTATQVREKFKKLKQTFTKHQQGYLENNRAYAQDRMRAGNGGGGGGGMRPWPFYDAMAGLLAGRSGTGASAVVASQPDGHVLVNADVQVMRWEDADAPVQPADTQAVHAALRRSRHGRSIYDAPPPVSALAPSHAVGTHASSSAMPANMASAAVPPPLATTAGVPAATTAGVSASSTLLPQTAAMIPGHPPHGGGGGSGGGGGGGTVDVGAAGVLNAALTHARADHNVDEDDMLQRLVKATEAAVAQQAAFHRDVLQQLNQQAEETRNMLRQLLQTMAPRAPEEEHLPAQPPTSTSTVTSTATDATADAAGETTST</sequence>
<feature type="region of interest" description="Disordered" evidence="2">
    <location>
        <begin position="1"/>
        <end position="80"/>
    </location>
</feature>
<feature type="region of interest" description="Disordered" evidence="2">
    <location>
        <begin position="101"/>
        <end position="162"/>
    </location>
</feature>
<feature type="region of interest" description="Disordered" evidence="2">
    <location>
        <begin position="492"/>
        <end position="530"/>
    </location>
</feature>
<feature type="compositionally biased region" description="Polar residues" evidence="2">
    <location>
        <begin position="137"/>
        <end position="160"/>
    </location>
</feature>
<feature type="compositionally biased region" description="Basic and acidic residues" evidence="2">
    <location>
        <begin position="125"/>
        <end position="135"/>
    </location>
</feature>
<keyword evidence="4" id="KW-1185">Reference proteome</keyword>
<evidence type="ECO:0000313" key="3">
    <source>
        <dbReference type="EMBL" id="EGD75939.1"/>
    </source>
</evidence>
<feature type="region of interest" description="Disordered" evidence="2">
    <location>
        <begin position="397"/>
        <end position="418"/>
    </location>
</feature>
<feature type="compositionally biased region" description="Pro residues" evidence="2">
    <location>
        <begin position="41"/>
        <end position="52"/>
    </location>
</feature>
<keyword evidence="1" id="KW-0175">Coiled coil</keyword>
<dbReference type="RefSeq" id="XP_004998115.1">
    <property type="nucleotide sequence ID" value="XM_004998058.1"/>
</dbReference>
<dbReference type="AlphaFoldDB" id="F2TX30"/>
<dbReference type="GeneID" id="16078711"/>
<feature type="compositionally biased region" description="Gly residues" evidence="2">
    <location>
        <begin position="405"/>
        <end position="418"/>
    </location>
</feature>
<feature type="compositionally biased region" description="Low complexity" evidence="2">
    <location>
        <begin position="507"/>
        <end position="530"/>
    </location>
</feature>
<feature type="compositionally biased region" description="Basic and acidic residues" evidence="2">
    <location>
        <begin position="28"/>
        <end position="37"/>
    </location>
</feature>
<feature type="coiled-coil region" evidence="1">
    <location>
        <begin position="463"/>
        <end position="490"/>
    </location>
</feature>
<reference evidence="3" key="1">
    <citation type="submission" date="2009-08" db="EMBL/GenBank/DDBJ databases">
        <title>Annotation of Salpingoeca rosetta.</title>
        <authorList>
            <consortium name="The Broad Institute Genome Sequencing Platform"/>
            <person name="Russ C."/>
            <person name="Cuomo C."/>
            <person name="Burger G."/>
            <person name="Gray M.W."/>
            <person name="Holland P.W.H."/>
            <person name="King N."/>
            <person name="Lang F.B.F."/>
            <person name="Roger A.J."/>
            <person name="Ruiz-Trillo I."/>
            <person name="Young S.K."/>
            <person name="Zeng Q."/>
            <person name="Gargeya S."/>
            <person name="Alvarado L."/>
            <person name="Berlin A."/>
            <person name="Chapman S.B."/>
            <person name="Chen Z."/>
            <person name="Freedman E."/>
            <person name="Gellesch M."/>
            <person name="Goldberg J."/>
            <person name="Griggs A."/>
            <person name="Gujja S."/>
            <person name="Heilman E."/>
            <person name="Heiman D."/>
            <person name="Howarth C."/>
            <person name="Mehta T."/>
            <person name="Neiman D."/>
            <person name="Pearson M."/>
            <person name="Roberts A."/>
            <person name="Saif S."/>
            <person name="Shea T."/>
            <person name="Shenoy N."/>
            <person name="Sisk P."/>
            <person name="Stolte C."/>
            <person name="Sykes S."/>
            <person name="White J."/>
            <person name="Yandava C."/>
            <person name="Haas B."/>
            <person name="Nusbaum C."/>
            <person name="Birren B."/>
        </authorList>
    </citation>
    <scope>NUCLEOTIDE SEQUENCE [LARGE SCALE GENOMIC DNA]</scope>
    <source>
        <strain evidence="3">ATCC 50818</strain>
    </source>
</reference>
<gene>
    <name evidence="3" type="ORF">PTSG_00646</name>
</gene>
<evidence type="ECO:0000313" key="4">
    <source>
        <dbReference type="Proteomes" id="UP000007799"/>
    </source>
</evidence>
<accession>F2TX30</accession>
<dbReference type="OMA" id="GWARICE"/>
<dbReference type="EMBL" id="GL832956">
    <property type="protein sequence ID" value="EGD75939.1"/>
    <property type="molecule type" value="Genomic_DNA"/>
</dbReference>